<organism evidence="1 2">
    <name type="scientific">Candidatus Woesebacteria bacterium RBG_13_46_13</name>
    <dbReference type="NCBI Taxonomy" id="1802479"/>
    <lineage>
        <taxon>Bacteria</taxon>
        <taxon>Candidatus Woeseibacteriota</taxon>
    </lineage>
</organism>
<proteinExistence type="predicted"/>
<dbReference type="Proteomes" id="UP000176778">
    <property type="component" value="Unassembled WGS sequence"/>
</dbReference>
<name>A0A1F7X4A6_9BACT</name>
<gene>
    <name evidence="1" type="ORF">A2Y68_03780</name>
</gene>
<reference evidence="1 2" key="1">
    <citation type="journal article" date="2016" name="Nat. Commun.">
        <title>Thousands of microbial genomes shed light on interconnected biogeochemical processes in an aquifer system.</title>
        <authorList>
            <person name="Anantharaman K."/>
            <person name="Brown C.T."/>
            <person name="Hug L.A."/>
            <person name="Sharon I."/>
            <person name="Castelle C.J."/>
            <person name="Probst A.J."/>
            <person name="Thomas B.C."/>
            <person name="Singh A."/>
            <person name="Wilkins M.J."/>
            <person name="Karaoz U."/>
            <person name="Brodie E.L."/>
            <person name="Williams K.H."/>
            <person name="Hubbard S.S."/>
            <person name="Banfield J.F."/>
        </authorList>
    </citation>
    <scope>NUCLEOTIDE SEQUENCE [LARGE SCALE GENOMIC DNA]</scope>
</reference>
<evidence type="ECO:0000313" key="2">
    <source>
        <dbReference type="Proteomes" id="UP000176778"/>
    </source>
</evidence>
<dbReference type="AlphaFoldDB" id="A0A1F7X4A6"/>
<protein>
    <submittedName>
        <fullName evidence="1">Uncharacterized protein</fullName>
    </submittedName>
</protein>
<accession>A0A1F7X4A6</accession>
<evidence type="ECO:0000313" key="1">
    <source>
        <dbReference type="EMBL" id="OGM09713.1"/>
    </source>
</evidence>
<dbReference type="STRING" id="1802479.A2Y68_03780"/>
<sequence length="312" mass="34157">MRKNIIQGVLGGLLVLALVFGFAGITKADVNPVTPSTNDINRTNGWAHVDQLSMGVGTTDLQFISTRAFYSCFEYRTDGDTTQILAENGGINYNTAIIDGLYPYICEFNSSETLTIPANEYVEVRMVFGAERDERFDWTRFEVETPPVVVASVNGGGHLLQGEEGAKRKDWFDVSFGGWVNQYSDDSLVADFQVNLHNVSVEGLDKSVFHGSDVAALNFFDGDDVSCNDAVNFTINGVWNGVPGYSMIFRAGDFGSPNTKDTVRVTIFQNENGIGPVVYDTWENWPGDFPNESTCVGTARTGLDTGNITITQ</sequence>
<comment type="caution">
    <text evidence="1">The sequence shown here is derived from an EMBL/GenBank/DDBJ whole genome shotgun (WGS) entry which is preliminary data.</text>
</comment>
<dbReference type="EMBL" id="MGFR01000003">
    <property type="protein sequence ID" value="OGM09713.1"/>
    <property type="molecule type" value="Genomic_DNA"/>
</dbReference>